<evidence type="ECO:0000256" key="2">
    <source>
        <dbReference type="ARBA" id="ARBA00022617"/>
    </source>
</evidence>
<evidence type="ECO:0000313" key="7">
    <source>
        <dbReference type="Proteomes" id="UP001642406"/>
    </source>
</evidence>
<dbReference type="CDD" id="cd11060">
    <property type="entry name" value="CYP57A1-like"/>
    <property type="match status" value="1"/>
</dbReference>
<dbReference type="Pfam" id="PF00067">
    <property type="entry name" value="p450"/>
    <property type="match status" value="1"/>
</dbReference>
<keyword evidence="3 5" id="KW-0479">Metal-binding</keyword>
<keyword evidence="4 5" id="KW-0408">Iron</keyword>
<protein>
    <recommendedName>
        <fullName evidence="8">Cytochrome P450</fullName>
    </recommendedName>
</protein>
<dbReference type="PANTHER" id="PTHR24305:SF190">
    <property type="entry name" value="P450, PUTATIVE (EUROFUNG)-RELATED"/>
    <property type="match status" value="1"/>
</dbReference>
<dbReference type="InterPro" id="IPR050121">
    <property type="entry name" value="Cytochrome_P450_monoxygenase"/>
</dbReference>
<evidence type="ECO:0000256" key="5">
    <source>
        <dbReference type="RuleBase" id="RU000461"/>
    </source>
</evidence>
<evidence type="ECO:0000256" key="3">
    <source>
        <dbReference type="ARBA" id="ARBA00022723"/>
    </source>
</evidence>
<dbReference type="InterPro" id="IPR001128">
    <property type="entry name" value="Cyt_P450"/>
</dbReference>
<dbReference type="Gene3D" id="1.10.630.10">
    <property type="entry name" value="Cytochrome P450"/>
    <property type="match status" value="1"/>
</dbReference>
<dbReference type="InterPro" id="IPR017972">
    <property type="entry name" value="Cyt_P450_CS"/>
</dbReference>
<dbReference type="PROSITE" id="PS00086">
    <property type="entry name" value="CYTOCHROME_P450"/>
    <property type="match status" value="1"/>
</dbReference>
<comment type="cofactor">
    <cofactor evidence="1">
        <name>heme</name>
        <dbReference type="ChEBI" id="CHEBI:30413"/>
    </cofactor>
</comment>
<dbReference type="PRINTS" id="PR00463">
    <property type="entry name" value="EP450I"/>
</dbReference>
<proteinExistence type="inferred from homology"/>
<reference evidence="6 7" key="1">
    <citation type="submission" date="2024-01" db="EMBL/GenBank/DDBJ databases">
        <authorList>
            <person name="Allen C."/>
            <person name="Tagirdzhanova G."/>
        </authorList>
    </citation>
    <scope>NUCLEOTIDE SEQUENCE [LARGE SCALE GENOMIC DNA]</scope>
</reference>
<keyword evidence="2 5" id="KW-0349">Heme</keyword>
<keyword evidence="5" id="KW-0560">Oxidoreductase</keyword>
<dbReference type="InterPro" id="IPR036396">
    <property type="entry name" value="Cyt_P450_sf"/>
</dbReference>
<evidence type="ECO:0000256" key="4">
    <source>
        <dbReference type="ARBA" id="ARBA00023004"/>
    </source>
</evidence>
<keyword evidence="7" id="KW-1185">Reference proteome</keyword>
<accession>A0ABP0BW71</accession>
<evidence type="ECO:0008006" key="8">
    <source>
        <dbReference type="Google" id="ProtNLM"/>
    </source>
</evidence>
<gene>
    <name evidence="6" type="ORF">SBRCBS47491_005275</name>
</gene>
<keyword evidence="5" id="KW-0503">Monooxygenase</keyword>
<dbReference type="EMBL" id="CAWUHC010000045">
    <property type="protein sequence ID" value="CAK7223636.1"/>
    <property type="molecule type" value="Genomic_DNA"/>
</dbReference>
<dbReference type="PRINTS" id="PR00385">
    <property type="entry name" value="P450"/>
</dbReference>
<dbReference type="SUPFAM" id="SSF48264">
    <property type="entry name" value="Cytochrome P450"/>
    <property type="match status" value="1"/>
</dbReference>
<name>A0ABP0BW71_9PEZI</name>
<comment type="similarity">
    <text evidence="5">Belongs to the cytochrome P450 family.</text>
</comment>
<sequence length="459" mass="50882">MAAALKFLDLSNIGLLITGLLSLLAARRLFAGPVVRIAPNQYSIDDPNAVKAIYGIGKSFPKSSWYTASSSPNPAFPDLFTDLNASRHAANRRLVANLYSSTSLRAMEANVDECIDLFVVRIEELAKSQKTFDLQFWMQCYAFDVIGQITVGSRMGFLDKGSDDDDLFGSLHTYLKYCAVVGVVNEFHGILSRILSMLPATGILRMALFTTGRIDEGEQKRKAQVGKTKADDFLSKSLDLHEDNPKKFPRAAVDTLCLTNFGAGSDTTSISLCAILFNLMNNPKSLAKLRDEVHKKLAELNLDRIPFKDTQSMPYFQACIKEALRLHPATGLPLARVVPADGATISGIFFPAGTVVGINSWVAHRNRDVFGADADEFRPERWLIQDSAKLSLMESYWLPFGVGSRTCIGKNISLLEINKLIPVLLKKFDFSPAKNCKVTNENYWLVKQKDMFCQVATRD</sequence>
<evidence type="ECO:0000256" key="1">
    <source>
        <dbReference type="ARBA" id="ARBA00001971"/>
    </source>
</evidence>
<dbReference type="InterPro" id="IPR002401">
    <property type="entry name" value="Cyt_P450_E_grp-I"/>
</dbReference>
<organism evidence="6 7">
    <name type="scientific">Sporothrix bragantina</name>
    <dbReference type="NCBI Taxonomy" id="671064"/>
    <lineage>
        <taxon>Eukaryota</taxon>
        <taxon>Fungi</taxon>
        <taxon>Dikarya</taxon>
        <taxon>Ascomycota</taxon>
        <taxon>Pezizomycotina</taxon>
        <taxon>Sordariomycetes</taxon>
        <taxon>Sordariomycetidae</taxon>
        <taxon>Ophiostomatales</taxon>
        <taxon>Ophiostomataceae</taxon>
        <taxon>Sporothrix</taxon>
    </lineage>
</organism>
<dbReference type="Proteomes" id="UP001642406">
    <property type="component" value="Unassembled WGS sequence"/>
</dbReference>
<dbReference type="PANTHER" id="PTHR24305">
    <property type="entry name" value="CYTOCHROME P450"/>
    <property type="match status" value="1"/>
</dbReference>
<comment type="caution">
    <text evidence="6">The sequence shown here is derived from an EMBL/GenBank/DDBJ whole genome shotgun (WGS) entry which is preliminary data.</text>
</comment>
<evidence type="ECO:0000313" key="6">
    <source>
        <dbReference type="EMBL" id="CAK7223636.1"/>
    </source>
</evidence>